<reference evidence="1" key="1">
    <citation type="submission" date="2020-05" db="EMBL/GenBank/DDBJ databases">
        <title>Large-scale comparative analyses of tick genomes elucidate their genetic diversity and vector capacities.</title>
        <authorList>
            <person name="Jia N."/>
            <person name="Wang J."/>
            <person name="Shi W."/>
            <person name="Du L."/>
            <person name="Sun Y."/>
            <person name="Zhan W."/>
            <person name="Jiang J."/>
            <person name="Wang Q."/>
            <person name="Zhang B."/>
            <person name="Ji P."/>
            <person name="Sakyi L.B."/>
            <person name="Cui X."/>
            <person name="Yuan T."/>
            <person name="Jiang B."/>
            <person name="Yang W."/>
            <person name="Lam T.T.-Y."/>
            <person name="Chang Q."/>
            <person name="Ding S."/>
            <person name="Wang X."/>
            <person name="Zhu J."/>
            <person name="Ruan X."/>
            <person name="Zhao L."/>
            <person name="Wei J."/>
            <person name="Que T."/>
            <person name="Du C."/>
            <person name="Cheng J."/>
            <person name="Dai P."/>
            <person name="Han X."/>
            <person name="Huang E."/>
            <person name="Gao Y."/>
            <person name="Liu J."/>
            <person name="Shao H."/>
            <person name="Ye R."/>
            <person name="Li L."/>
            <person name="Wei W."/>
            <person name="Wang X."/>
            <person name="Wang C."/>
            <person name="Yang T."/>
            <person name="Huo Q."/>
            <person name="Li W."/>
            <person name="Guo W."/>
            <person name="Chen H."/>
            <person name="Zhou L."/>
            <person name="Ni X."/>
            <person name="Tian J."/>
            <person name="Zhou Y."/>
            <person name="Sheng Y."/>
            <person name="Liu T."/>
            <person name="Pan Y."/>
            <person name="Xia L."/>
            <person name="Li J."/>
            <person name="Zhao F."/>
            <person name="Cao W."/>
        </authorList>
    </citation>
    <scope>NUCLEOTIDE SEQUENCE</scope>
    <source>
        <strain evidence="1">Hyas-2018</strain>
    </source>
</reference>
<sequence length="84" mass="9529">MAAPRQQYTLVGFSEELDWRPLHFVEPIPANRVCSSCGLVPRSAAVLSCRHMLCKTCYDQCLVEDKRACPLDVDTYPYVILIKP</sequence>
<organism evidence="1 2">
    <name type="scientific">Hyalomma asiaticum</name>
    <name type="common">Tick</name>
    <dbReference type="NCBI Taxonomy" id="266040"/>
    <lineage>
        <taxon>Eukaryota</taxon>
        <taxon>Metazoa</taxon>
        <taxon>Ecdysozoa</taxon>
        <taxon>Arthropoda</taxon>
        <taxon>Chelicerata</taxon>
        <taxon>Arachnida</taxon>
        <taxon>Acari</taxon>
        <taxon>Parasitiformes</taxon>
        <taxon>Ixodida</taxon>
        <taxon>Ixodoidea</taxon>
        <taxon>Ixodidae</taxon>
        <taxon>Hyalomminae</taxon>
        <taxon>Hyalomma</taxon>
    </lineage>
</organism>
<keyword evidence="2" id="KW-1185">Reference proteome</keyword>
<comment type="caution">
    <text evidence="1">The sequence shown here is derived from an EMBL/GenBank/DDBJ whole genome shotgun (WGS) entry which is preliminary data.</text>
</comment>
<name>A0ACB7RXS9_HYAAI</name>
<accession>A0ACB7RXS9</accession>
<evidence type="ECO:0000313" key="1">
    <source>
        <dbReference type="EMBL" id="KAH6927481.1"/>
    </source>
</evidence>
<evidence type="ECO:0000313" key="2">
    <source>
        <dbReference type="Proteomes" id="UP000821845"/>
    </source>
</evidence>
<dbReference type="EMBL" id="CM023486">
    <property type="protein sequence ID" value="KAH6927481.1"/>
    <property type="molecule type" value="Genomic_DNA"/>
</dbReference>
<protein>
    <submittedName>
        <fullName evidence="1">Uncharacterized protein</fullName>
    </submittedName>
</protein>
<gene>
    <name evidence="1" type="ORF">HPB50_004532</name>
</gene>
<dbReference type="Proteomes" id="UP000821845">
    <property type="component" value="Chromosome 6"/>
</dbReference>
<proteinExistence type="predicted"/>